<sequence>MFQVASHPAVFPHQHLRHESSHHRRPSSTAPSSSPAPIQLPRTLARPQFTDISRDALAAAAPELAGSGVPAEFVRHGLRAKAPAMLGGIGSLAQSHIPQALPRSRLPATLSVPLRNNAAGLALPTHALAVSKAGKSGTDEDAPTTVYPVHAVVLAAHCTKLPRMPRSSPASQSHVTLPVLPLPLPSLPAFAIIHSWLYTTRIDAVLSSLLPHALPAPILERLASSPSEADALRVLEDTMASRQAVHALATHLCAASSGNLGVLMGHAGHVKELWTDVVALGICDPGMWGAIDLAWEVVLGAMNLAAAQ</sequence>
<evidence type="ECO:0000313" key="2">
    <source>
        <dbReference type="EMBL" id="KAF7319625.1"/>
    </source>
</evidence>
<gene>
    <name evidence="2" type="ORF">HMN09_00302900</name>
</gene>
<feature type="compositionally biased region" description="Basic residues" evidence="1">
    <location>
        <begin position="14"/>
        <end position="26"/>
    </location>
</feature>
<dbReference type="OrthoDB" id="2523383at2759"/>
<evidence type="ECO:0000256" key="1">
    <source>
        <dbReference type="SAM" id="MobiDB-lite"/>
    </source>
</evidence>
<organism evidence="2 3">
    <name type="scientific">Mycena chlorophos</name>
    <name type="common">Agaric fungus</name>
    <name type="synonym">Agaricus chlorophos</name>
    <dbReference type="NCBI Taxonomy" id="658473"/>
    <lineage>
        <taxon>Eukaryota</taxon>
        <taxon>Fungi</taxon>
        <taxon>Dikarya</taxon>
        <taxon>Basidiomycota</taxon>
        <taxon>Agaricomycotina</taxon>
        <taxon>Agaricomycetes</taxon>
        <taxon>Agaricomycetidae</taxon>
        <taxon>Agaricales</taxon>
        <taxon>Marasmiineae</taxon>
        <taxon>Mycenaceae</taxon>
        <taxon>Mycena</taxon>
    </lineage>
</organism>
<dbReference type="AlphaFoldDB" id="A0A8H6TIK9"/>
<accession>A0A8H6TIK9</accession>
<keyword evidence="3" id="KW-1185">Reference proteome</keyword>
<feature type="region of interest" description="Disordered" evidence="1">
    <location>
        <begin position="1"/>
        <end position="40"/>
    </location>
</feature>
<reference evidence="2" key="1">
    <citation type="submission" date="2020-05" db="EMBL/GenBank/DDBJ databases">
        <title>Mycena genomes resolve the evolution of fungal bioluminescence.</title>
        <authorList>
            <person name="Tsai I.J."/>
        </authorList>
    </citation>
    <scope>NUCLEOTIDE SEQUENCE</scope>
    <source>
        <strain evidence="2">110903Hualien_Pintung</strain>
    </source>
</reference>
<comment type="caution">
    <text evidence="2">The sequence shown here is derived from an EMBL/GenBank/DDBJ whole genome shotgun (WGS) entry which is preliminary data.</text>
</comment>
<proteinExistence type="predicted"/>
<name>A0A8H6TIK9_MYCCL</name>
<feature type="compositionally biased region" description="Low complexity" evidence="1">
    <location>
        <begin position="27"/>
        <end position="37"/>
    </location>
</feature>
<evidence type="ECO:0000313" key="3">
    <source>
        <dbReference type="Proteomes" id="UP000613580"/>
    </source>
</evidence>
<dbReference type="EMBL" id="JACAZE010000003">
    <property type="protein sequence ID" value="KAF7319625.1"/>
    <property type="molecule type" value="Genomic_DNA"/>
</dbReference>
<dbReference type="Proteomes" id="UP000613580">
    <property type="component" value="Unassembled WGS sequence"/>
</dbReference>
<protein>
    <submittedName>
        <fullName evidence="2">Clampless protein 1</fullName>
    </submittedName>
</protein>